<dbReference type="PROSITE" id="PS50157">
    <property type="entry name" value="ZINC_FINGER_C2H2_2"/>
    <property type="match status" value="7"/>
</dbReference>
<reference evidence="13 14" key="1">
    <citation type="journal article" date="2017" name="PLoS Biol.">
        <title>The sea cucumber genome provides insights into morphological evolution and visceral regeneration.</title>
        <authorList>
            <person name="Zhang X."/>
            <person name="Sun L."/>
            <person name="Yuan J."/>
            <person name="Sun Y."/>
            <person name="Gao Y."/>
            <person name="Zhang L."/>
            <person name="Li S."/>
            <person name="Dai H."/>
            <person name="Hamel J.F."/>
            <person name="Liu C."/>
            <person name="Yu Y."/>
            <person name="Liu S."/>
            <person name="Lin W."/>
            <person name="Guo K."/>
            <person name="Jin S."/>
            <person name="Xu P."/>
            <person name="Storey K.B."/>
            <person name="Huan P."/>
            <person name="Zhang T."/>
            <person name="Zhou Y."/>
            <person name="Zhang J."/>
            <person name="Lin C."/>
            <person name="Li X."/>
            <person name="Xing L."/>
            <person name="Huo D."/>
            <person name="Sun M."/>
            <person name="Wang L."/>
            <person name="Mercier A."/>
            <person name="Li F."/>
            <person name="Yang H."/>
            <person name="Xiang J."/>
        </authorList>
    </citation>
    <scope>NUCLEOTIDE SEQUENCE [LARGE SCALE GENOMIC DNA]</scope>
    <source>
        <strain evidence="13">Shaxun</strain>
        <tissue evidence="13">Muscle</tissue>
    </source>
</reference>
<comment type="caution">
    <text evidence="13">The sequence shown here is derived from an EMBL/GenBank/DDBJ whole genome shotgun (WGS) entry which is preliminary data.</text>
</comment>
<keyword evidence="5" id="KW-0862">Zinc</keyword>
<feature type="domain" description="C2H2-type" evidence="12">
    <location>
        <begin position="339"/>
        <end position="366"/>
    </location>
</feature>
<feature type="domain" description="C2H2-type" evidence="12">
    <location>
        <begin position="457"/>
        <end position="486"/>
    </location>
</feature>
<keyword evidence="9" id="KW-0539">Nucleus</keyword>
<evidence type="ECO:0000313" key="14">
    <source>
        <dbReference type="Proteomes" id="UP000230750"/>
    </source>
</evidence>
<protein>
    <submittedName>
        <fullName evidence="13">Putative zinc finger protein</fullName>
    </submittedName>
</protein>
<evidence type="ECO:0000256" key="10">
    <source>
        <dbReference type="PROSITE-ProRule" id="PRU00042"/>
    </source>
</evidence>
<feature type="domain" description="C2H2-type" evidence="12">
    <location>
        <begin position="427"/>
        <end position="456"/>
    </location>
</feature>
<feature type="domain" description="C2H2-type" evidence="12">
    <location>
        <begin position="367"/>
        <end position="396"/>
    </location>
</feature>
<evidence type="ECO:0000256" key="2">
    <source>
        <dbReference type="ARBA" id="ARBA00022723"/>
    </source>
</evidence>
<keyword evidence="4 10" id="KW-0863">Zinc-finger</keyword>
<dbReference type="OrthoDB" id="6077919at2759"/>
<evidence type="ECO:0000256" key="7">
    <source>
        <dbReference type="ARBA" id="ARBA00023125"/>
    </source>
</evidence>
<dbReference type="GO" id="GO:0000978">
    <property type="term" value="F:RNA polymerase II cis-regulatory region sequence-specific DNA binding"/>
    <property type="evidence" value="ECO:0007669"/>
    <property type="project" value="TreeGrafter"/>
</dbReference>
<dbReference type="SUPFAM" id="SSF57667">
    <property type="entry name" value="beta-beta-alpha zinc fingers"/>
    <property type="match status" value="4"/>
</dbReference>
<feature type="region of interest" description="Disordered" evidence="11">
    <location>
        <begin position="237"/>
        <end position="263"/>
    </location>
</feature>
<dbReference type="EMBL" id="MRZV01001264">
    <property type="protein sequence ID" value="PIK39203.1"/>
    <property type="molecule type" value="Genomic_DNA"/>
</dbReference>
<dbReference type="GO" id="GO:0000981">
    <property type="term" value="F:DNA-binding transcription factor activity, RNA polymerase II-specific"/>
    <property type="evidence" value="ECO:0007669"/>
    <property type="project" value="TreeGrafter"/>
</dbReference>
<dbReference type="STRING" id="307972.A0A2G8JTY9"/>
<dbReference type="GO" id="GO:0008270">
    <property type="term" value="F:zinc ion binding"/>
    <property type="evidence" value="ECO:0007669"/>
    <property type="project" value="UniProtKB-KW"/>
</dbReference>
<evidence type="ECO:0000256" key="1">
    <source>
        <dbReference type="ARBA" id="ARBA00004123"/>
    </source>
</evidence>
<evidence type="ECO:0000256" key="8">
    <source>
        <dbReference type="ARBA" id="ARBA00023163"/>
    </source>
</evidence>
<evidence type="ECO:0000256" key="5">
    <source>
        <dbReference type="ARBA" id="ARBA00022833"/>
    </source>
</evidence>
<dbReference type="Proteomes" id="UP000230750">
    <property type="component" value="Unassembled WGS sequence"/>
</dbReference>
<dbReference type="GO" id="GO:0005667">
    <property type="term" value="C:transcription regulator complex"/>
    <property type="evidence" value="ECO:0007669"/>
    <property type="project" value="TreeGrafter"/>
</dbReference>
<evidence type="ECO:0000256" key="3">
    <source>
        <dbReference type="ARBA" id="ARBA00022737"/>
    </source>
</evidence>
<keyword evidence="6" id="KW-0805">Transcription regulation</keyword>
<sequence>MMEGVMETDMQTKLDAISNEDGNMETMATSDEVRTGIKILQQCKSVVVEEQPCLLGDQTAGSQVVDLEGALSETKDDEHVDLEHRPTVISLVLQSPGDTVDSQLHISSTQDGGPSVANSVMPGSSLTTEVGKSVLDDGETLESVQFVDGPPSALLQCKDVDDGTLPEGQAIQLDDGTTAYIHQVSADKFSAIEDGQAVQLEDGSTAYILRASLKGESSNLQAVQLEDGTTALLQTTNFESNPDENDPNSLSVLDPFSEGSDHQPATIEVSASSSLSSTAGAPLRLKTHEASTLAIKAVAANTDVFGKAFRCTYTGCGRFYTSAHHLKVHVRSHTGEKPYRCTHCEKAFATSYGLKSHTRVHTGEKPYKCPFANCAKAFKTSGDLQKHIRTHTGERPFKCPFEGCDKRFTTSNIRKVHIRTHTGERPYVCQEPNCDRAFSSATNFKNHMRIHSGEKPYVCTVSGCGKRFTEYSSLYKHHVVHTYSKPYTCMVCGKNYRQISTLSLHRRTAHGIIDEIPPSQVTISPAAGRSLVGEASKGEVELQITQPESNTILISQTTSTQPLTTSAAKKTFTTVMSDGTYQSTPQTMLLSNTVSASASSTNAVSSSQSMAMVSTLDPETAFSTVKTTNLDDGSDELRTTAVLNQTDLQQVLVSSPMTIEGATDGNKTVFTNHDTHTDIS</sequence>
<accession>A0A2G8JTY9</accession>
<dbReference type="FunFam" id="3.30.160.60:FF:000071">
    <property type="entry name" value="Putative zinc finger protein 143"/>
    <property type="match status" value="1"/>
</dbReference>
<dbReference type="PROSITE" id="PS00028">
    <property type="entry name" value="ZINC_FINGER_C2H2_1"/>
    <property type="match status" value="7"/>
</dbReference>
<evidence type="ECO:0000256" key="9">
    <source>
        <dbReference type="ARBA" id="ARBA00023242"/>
    </source>
</evidence>
<organism evidence="13 14">
    <name type="scientific">Stichopus japonicus</name>
    <name type="common">Sea cucumber</name>
    <dbReference type="NCBI Taxonomy" id="307972"/>
    <lineage>
        <taxon>Eukaryota</taxon>
        <taxon>Metazoa</taxon>
        <taxon>Echinodermata</taxon>
        <taxon>Eleutherozoa</taxon>
        <taxon>Echinozoa</taxon>
        <taxon>Holothuroidea</taxon>
        <taxon>Aspidochirotacea</taxon>
        <taxon>Aspidochirotida</taxon>
        <taxon>Stichopodidae</taxon>
        <taxon>Apostichopus</taxon>
    </lineage>
</organism>
<evidence type="ECO:0000259" key="12">
    <source>
        <dbReference type="PROSITE" id="PS50157"/>
    </source>
</evidence>
<dbReference type="FunFam" id="3.30.160.60:FF:001102">
    <property type="entry name" value="Transcription factor IIIA"/>
    <property type="match status" value="1"/>
</dbReference>
<dbReference type="Gene3D" id="3.30.160.60">
    <property type="entry name" value="Classic Zinc Finger"/>
    <property type="match status" value="7"/>
</dbReference>
<dbReference type="GO" id="GO:0031519">
    <property type="term" value="C:PcG protein complex"/>
    <property type="evidence" value="ECO:0007669"/>
    <property type="project" value="TreeGrafter"/>
</dbReference>
<dbReference type="PANTHER" id="PTHR14003:SF19">
    <property type="entry name" value="YY2 TRANSCRIPTION FACTOR"/>
    <property type="match status" value="1"/>
</dbReference>
<dbReference type="AlphaFoldDB" id="A0A2G8JTY9"/>
<dbReference type="FunFam" id="3.30.160.60:FF:002452">
    <property type="entry name" value="zinc finger protein 142 isoform X4"/>
    <property type="match status" value="1"/>
</dbReference>
<evidence type="ECO:0000256" key="4">
    <source>
        <dbReference type="ARBA" id="ARBA00022771"/>
    </source>
</evidence>
<dbReference type="Pfam" id="PF00096">
    <property type="entry name" value="zf-C2H2"/>
    <property type="match status" value="6"/>
</dbReference>
<keyword evidence="14" id="KW-1185">Reference proteome</keyword>
<proteinExistence type="predicted"/>
<keyword evidence="2" id="KW-0479">Metal-binding</keyword>
<dbReference type="FunFam" id="3.30.160.60:FF:000125">
    <property type="entry name" value="Putative zinc finger protein 143"/>
    <property type="match status" value="1"/>
</dbReference>
<keyword evidence="7" id="KW-0238">DNA-binding</keyword>
<name>A0A2G8JTY9_STIJA</name>
<dbReference type="PANTHER" id="PTHR14003">
    <property type="entry name" value="TRANSCRIPTIONAL REPRESSOR PROTEIN YY"/>
    <property type="match status" value="1"/>
</dbReference>
<feature type="domain" description="C2H2-type" evidence="12">
    <location>
        <begin position="309"/>
        <end position="338"/>
    </location>
</feature>
<dbReference type="InterPro" id="IPR036236">
    <property type="entry name" value="Znf_C2H2_sf"/>
</dbReference>
<dbReference type="InterPro" id="IPR013087">
    <property type="entry name" value="Znf_C2H2_type"/>
</dbReference>
<evidence type="ECO:0000256" key="6">
    <source>
        <dbReference type="ARBA" id="ARBA00023015"/>
    </source>
</evidence>
<keyword evidence="3" id="KW-0677">Repeat</keyword>
<evidence type="ECO:0000256" key="11">
    <source>
        <dbReference type="SAM" id="MobiDB-lite"/>
    </source>
</evidence>
<dbReference type="FunFam" id="3.30.160.60:FF:000236">
    <property type="entry name" value="zinc finger protein 143 isoform X1"/>
    <property type="match status" value="1"/>
</dbReference>
<dbReference type="SMART" id="SM00355">
    <property type="entry name" value="ZnF_C2H2"/>
    <property type="match status" value="7"/>
</dbReference>
<keyword evidence="8" id="KW-0804">Transcription</keyword>
<evidence type="ECO:0000313" key="13">
    <source>
        <dbReference type="EMBL" id="PIK39203.1"/>
    </source>
</evidence>
<dbReference type="GO" id="GO:0000785">
    <property type="term" value="C:chromatin"/>
    <property type="evidence" value="ECO:0007669"/>
    <property type="project" value="TreeGrafter"/>
</dbReference>
<gene>
    <name evidence="13" type="ORF">BSL78_23963</name>
</gene>
<feature type="domain" description="C2H2-type" evidence="12">
    <location>
        <begin position="487"/>
        <end position="510"/>
    </location>
</feature>
<dbReference type="FunFam" id="3.30.160.60:FF:000072">
    <property type="entry name" value="zinc finger protein 143 isoform X1"/>
    <property type="match status" value="1"/>
</dbReference>
<comment type="subcellular location">
    <subcellularLocation>
        <location evidence="1">Nucleus</location>
    </subcellularLocation>
</comment>
<feature type="domain" description="C2H2-type" evidence="12">
    <location>
        <begin position="397"/>
        <end position="426"/>
    </location>
</feature>
<dbReference type="FunFam" id="3.30.160.60:FF:000340">
    <property type="entry name" value="zinc finger protein 473 isoform X1"/>
    <property type="match status" value="1"/>
</dbReference>